<evidence type="ECO:0000313" key="2">
    <source>
        <dbReference type="EMBL" id="KAL1491984.1"/>
    </source>
</evidence>
<dbReference type="AlphaFoldDB" id="A0ABD1EBJ8"/>
<evidence type="ECO:0000256" key="1">
    <source>
        <dbReference type="SAM" id="Phobius"/>
    </source>
</evidence>
<dbReference type="EMBL" id="JBDJPC010000009">
    <property type="protein sequence ID" value="KAL1491984.1"/>
    <property type="molecule type" value="Genomic_DNA"/>
</dbReference>
<feature type="transmembrane region" description="Helical" evidence="1">
    <location>
        <begin position="95"/>
        <end position="115"/>
    </location>
</feature>
<gene>
    <name evidence="2" type="ORF">ABEB36_012494</name>
</gene>
<evidence type="ECO:0000313" key="3">
    <source>
        <dbReference type="Proteomes" id="UP001566132"/>
    </source>
</evidence>
<keyword evidence="1" id="KW-1133">Transmembrane helix</keyword>
<keyword evidence="1" id="KW-0812">Transmembrane</keyword>
<dbReference type="Proteomes" id="UP001566132">
    <property type="component" value="Unassembled WGS sequence"/>
</dbReference>
<keyword evidence="1" id="KW-0472">Membrane</keyword>
<accession>A0ABD1EBJ8</accession>
<comment type="caution">
    <text evidence="2">The sequence shown here is derived from an EMBL/GenBank/DDBJ whole genome shotgun (WGS) entry which is preliminary data.</text>
</comment>
<organism evidence="2 3">
    <name type="scientific">Hypothenemus hampei</name>
    <name type="common">Coffee berry borer</name>
    <dbReference type="NCBI Taxonomy" id="57062"/>
    <lineage>
        <taxon>Eukaryota</taxon>
        <taxon>Metazoa</taxon>
        <taxon>Ecdysozoa</taxon>
        <taxon>Arthropoda</taxon>
        <taxon>Hexapoda</taxon>
        <taxon>Insecta</taxon>
        <taxon>Pterygota</taxon>
        <taxon>Neoptera</taxon>
        <taxon>Endopterygota</taxon>
        <taxon>Coleoptera</taxon>
        <taxon>Polyphaga</taxon>
        <taxon>Cucujiformia</taxon>
        <taxon>Curculionidae</taxon>
        <taxon>Scolytinae</taxon>
        <taxon>Hypothenemus</taxon>
    </lineage>
</organism>
<protein>
    <submittedName>
        <fullName evidence="2">Uncharacterized protein</fullName>
    </submittedName>
</protein>
<keyword evidence="3" id="KW-1185">Reference proteome</keyword>
<reference evidence="2 3" key="1">
    <citation type="submission" date="2024-05" db="EMBL/GenBank/DDBJ databases">
        <title>Genetic variation in Jamaican populations of the coffee berry borer (Hypothenemus hampei).</title>
        <authorList>
            <person name="Errbii M."/>
            <person name="Myrie A."/>
        </authorList>
    </citation>
    <scope>NUCLEOTIDE SEQUENCE [LARGE SCALE GENOMIC DNA]</scope>
    <source>
        <strain evidence="2">JA-Hopewell-2020-01-JO</strain>
        <tissue evidence="2">Whole body</tissue>
    </source>
</reference>
<proteinExistence type="predicted"/>
<sequence>MDGSYDGNSDFDLQLKEFEEIRRSITDDNMLSSEYYTGFLDVVQVHTETSDIHKTALYEIKSHGGATIVMNTSMNVTDTAAFQPELFYRHSASMTVVYCIAYLLVFAVGLSNYTLDKETSAKCDKLHNIGGQFQLPGSLDESSRSRTVSVNNAVVSRDV</sequence>
<name>A0ABD1EBJ8_HYPHA</name>